<evidence type="ECO:0000256" key="2">
    <source>
        <dbReference type="SAM" id="MobiDB-lite"/>
    </source>
</evidence>
<sequence length="218" mass="24733">MIPVRASEDMLQHKLKPDLKKQAEEELPKDHRVHLTKGTFSLVVDDSHYWPYNGKDGEFSKWVIVAGIVPAPMEMGQDGVLHGQMLVVLQWTGPQEKTPDNSAKDASQRASGAKRGSGSNSSRGGRGKVARMTPGRAGNNPSMKVKSLYRRYCDLAQRLDELEVDIGAARDLLEKAKAKQPGLEYYQHENLVHEHERQKLQLQRDMRQLHHEWLDYTT</sequence>
<feature type="coiled-coil region" evidence="1">
    <location>
        <begin position="159"/>
        <end position="212"/>
    </location>
</feature>
<dbReference type="AlphaFoldDB" id="A0A6A0AKD8"/>
<feature type="region of interest" description="Disordered" evidence="2">
    <location>
        <begin position="94"/>
        <end position="141"/>
    </location>
</feature>
<organism evidence="3 4">
    <name type="scientific">Haematococcus lacustris</name>
    <name type="common">Green alga</name>
    <name type="synonym">Haematococcus pluvialis</name>
    <dbReference type="NCBI Taxonomy" id="44745"/>
    <lineage>
        <taxon>Eukaryota</taxon>
        <taxon>Viridiplantae</taxon>
        <taxon>Chlorophyta</taxon>
        <taxon>core chlorophytes</taxon>
        <taxon>Chlorophyceae</taxon>
        <taxon>CS clade</taxon>
        <taxon>Chlamydomonadales</taxon>
        <taxon>Haematococcaceae</taxon>
        <taxon>Haematococcus</taxon>
    </lineage>
</organism>
<reference evidence="3 4" key="1">
    <citation type="submission" date="2020-02" db="EMBL/GenBank/DDBJ databases">
        <title>Draft genome sequence of Haematococcus lacustris strain NIES-144.</title>
        <authorList>
            <person name="Morimoto D."/>
            <person name="Nakagawa S."/>
            <person name="Yoshida T."/>
            <person name="Sawayama S."/>
        </authorList>
    </citation>
    <scope>NUCLEOTIDE SEQUENCE [LARGE SCALE GENOMIC DNA]</scope>
    <source>
        <strain evidence="3 4">NIES-144</strain>
    </source>
</reference>
<keyword evidence="1" id="KW-0175">Coiled coil</keyword>
<comment type="caution">
    <text evidence="3">The sequence shown here is derived from an EMBL/GenBank/DDBJ whole genome shotgun (WGS) entry which is preliminary data.</text>
</comment>
<gene>
    <name evidence="3" type="ORF">HaLaN_31483</name>
</gene>
<keyword evidence="4" id="KW-1185">Reference proteome</keyword>
<protein>
    <submittedName>
        <fullName evidence="3">Uncharacterized protein</fullName>
    </submittedName>
</protein>
<evidence type="ECO:0000313" key="4">
    <source>
        <dbReference type="Proteomes" id="UP000485058"/>
    </source>
</evidence>
<feature type="non-terminal residue" evidence="3">
    <location>
        <position position="1"/>
    </location>
</feature>
<name>A0A6A0AKD8_HAELA</name>
<accession>A0A6A0AKD8</accession>
<dbReference type="Proteomes" id="UP000485058">
    <property type="component" value="Unassembled WGS sequence"/>
</dbReference>
<evidence type="ECO:0000256" key="1">
    <source>
        <dbReference type="SAM" id="Coils"/>
    </source>
</evidence>
<evidence type="ECO:0000313" key="3">
    <source>
        <dbReference type="EMBL" id="GFH32287.1"/>
    </source>
</evidence>
<feature type="compositionally biased region" description="Low complexity" evidence="2">
    <location>
        <begin position="108"/>
        <end position="123"/>
    </location>
</feature>
<feature type="compositionally biased region" description="Basic and acidic residues" evidence="2">
    <location>
        <begin position="97"/>
        <end position="107"/>
    </location>
</feature>
<proteinExistence type="predicted"/>
<dbReference type="EMBL" id="BLLF01006479">
    <property type="protein sequence ID" value="GFH32287.1"/>
    <property type="molecule type" value="Genomic_DNA"/>
</dbReference>